<organism evidence="2 3">
    <name type="scientific">Stieleria marina</name>
    <dbReference type="NCBI Taxonomy" id="1930275"/>
    <lineage>
        <taxon>Bacteria</taxon>
        <taxon>Pseudomonadati</taxon>
        <taxon>Planctomycetota</taxon>
        <taxon>Planctomycetia</taxon>
        <taxon>Pirellulales</taxon>
        <taxon>Pirellulaceae</taxon>
        <taxon>Stieleria</taxon>
    </lineage>
</organism>
<keyword evidence="2" id="KW-0378">Hydrolase</keyword>
<dbReference type="PANTHER" id="PTHR16509">
    <property type="match status" value="1"/>
</dbReference>
<dbReference type="Pfam" id="PF00149">
    <property type="entry name" value="Metallophos"/>
    <property type="match status" value="1"/>
</dbReference>
<feature type="domain" description="Calcineurin-like phosphoesterase" evidence="1">
    <location>
        <begin position="49"/>
        <end position="249"/>
    </location>
</feature>
<protein>
    <submittedName>
        <fullName evidence="2">3',5'-cyclic adenosine monophosphate phosphodiesterase CpdA</fullName>
        <ecNumber evidence="2">3.1.4.17</ecNumber>
    </submittedName>
</protein>
<reference evidence="2 3" key="1">
    <citation type="submission" date="2019-02" db="EMBL/GenBank/DDBJ databases">
        <title>Deep-cultivation of Planctomycetes and their phenomic and genomic characterization uncovers novel biology.</title>
        <authorList>
            <person name="Wiegand S."/>
            <person name="Jogler M."/>
            <person name="Boedeker C."/>
            <person name="Pinto D."/>
            <person name="Vollmers J."/>
            <person name="Rivas-Marin E."/>
            <person name="Kohn T."/>
            <person name="Peeters S.H."/>
            <person name="Heuer A."/>
            <person name="Rast P."/>
            <person name="Oberbeckmann S."/>
            <person name="Bunk B."/>
            <person name="Jeske O."/>
            <person name="Meyerdierks A."/>
            <person name="Storesund J.E."/>
            <person name="Kallscheuer N."/>
            <person name="Luecker S."/>
            <person name="Lage O.M."/>
            <person name="Pohl T."/>
            <person name="Merkel B.J."/>
            <person name="Hornburger P."/>
            <person name="Mueller R.-W."/>
            <person name="Bruemmer F."/>
            <person name="Labrenz M."/>
            <person name="Spormann A.M."/>
            <person name="Op den Camp H."/>
            <person name="Overmann J."/>
            <person name="Amann R."/>
            <person name="Jetten M.S.M."/>
            <person name="Mascher T."/>
            <person name="Medema M.H."/>
            <person name="Devos D.P."/>
            <person name="Kaster A.-K."/>
            <person name="Ovreas L."/>
            <person name="Rohde M."/>
            <person name="Galperin M.Y."/>
            <person name="Jogler C."/>
        </authorList>
    </citation>
    <scope>NUCLEOTIDE SEQUENCE [LARGE SCALE GENOMIC DNA]</scope>
    <source>
        <strain evidence="2 3">K23_9</strain>
    </source>
</reference>
<dbReference type="AlphaFoldDB" id="A0A517NZW2"/>
<name>A0A517NZW2_9BACT</name>
<dbReference type="Proteomes" id="UP000319817">
    <property type="component" value="Chromosome"/>
</dbReference>
<evidence type="ECO:0000313" key="3">
    <source>
        <dbReference type="Proteomes" id="UP000319817"/>
    </source>
</evidence>
<dbReference type="EMBL" id="CP036526">
    <property type="protein sequence ID" value="QDT12652.1"/>
    <property type="molecule type" value="Genomic_DNA"/>
</dbReference>
<dbReference type="EC" id="3.1.4.17" evidence="2"/>
<dbReference type="PANTHER" id="PTHR16509:SF1">
    <property type="entry name" value="MANGANESE-DEPENDENT ADP-RIBOSE_CDP-ALCOHOL DIPHOSPHATASE"/>
    <property type="match status" value="1"/>
</dbReference>
<dbReference type="InterPro" id="IPR006311">
    <property type="entry name" value="TAT_signal"/>
</dbReference>
<evidence type="ECO:0000313" key="2">
    <source>
        <dbReference type="EMBL" id="QDT12652.1"/>
    </source>
</evidence>
<accession>A0A517NZW2</accession>
<proteinExistence type="predicted"/>
<dbReference type="SUPFAM" id="SSF56300">
    <property type="entry name" value="Metallo-dependent phosphatases"/>
    <property type="match status" value="1"/>
</dbReference>
<gene>
    <name evidence="2" type="primary">cpdA</name>
    <name evidence="2" type="ORF">K239x_46640</name>
</gene>
<dbReference type="InterPro" id="IPR029052">
    <property type="entry name" value="Metallo-depent_PP-like"/>
</dbReference>
<sequence>MNNNDEARQIGRRAFVRGSALVLGASSVLPQALLGDEARTSADDGHRLKVGMVTDLHYADKPTAGSRHYRETLAKLDQAAGQFLRDEPDFVVELGDLIDRADSVETEQRYLKTINKEFSAICKDRHYVLGNHCVDTLKKEEFLGTVGQQKSFYSFDRGDFHFVVLDSCFRSDGQPYGRKNFKWTDANIPAAEIDWLQSDLKASNRKTIVFAHQRLDVSNNHGVKNCAEVRAALETSGNVLAVFQGHSHKNDLKEISGIHYCTLVAMVEGAGVENSGHAMMTLGVDDSIVVDGFRKQSDYRWATPAMAN</sequence>
<dbReference type="RefSeq" id="WP_419189263.1">
    <property type="nucleotide sequence ID" value="NZ_CP036526.1"/>
</dbReference>
<dbReference type="InterPro" id="IPR004843">
    <property type="entry name" value="Calcineurin-like_PHP"/>
</dbReference>
<dbReference type="PROSITE" id="PS51318">
    <property type="entry name" value="TAT"/>
    <property type="match status" value="1"/>
</dbReference>
<evidence type="ECO:0000259" key="1">
    <source>
        <dbReference type="Pfam" id="PF00149"/>
    </source>
</evidence>
<dbReference type="GO" id="GO:0004114">
    <property type="term" value="F:3',5'-cyclic-nucleotide phosphodiesterase activity"/>
    <property type="evidence" value="ECO:0007669"/>
    <property type="project" value="UniProtKB-EC"/>
</dbReference>
<keyword evidence="3" id="KW-1185">Reference proteome</keyword>
<dbReference type="Gene3D" id="3.60.21.10">
    <property type="match status" value="2"/>
</dbReference>